<dbReference type="Gene3D" id="2.60.220.30">
    <property type="match status" value="1"/>
</dbReference>
<proteinExistence type="predicted"/>
<feature type="region of interest" description="Disordered" evidence="1">
    <location>
        <begin position="77"/>
        <end position="96"/>
    </location>
</feature>
<dbReference type="Proteomes" id="UP000019151">
    <property type="component" value="Chromosome"/>
</dbReference>
<dbReference type="eggNOG" id="ENOG502ZR6Y">
    <property type="taxonomic scope" value="Bacteria"/>
</dbReference>
<name>W0RJS3_9BACT</name>
<evidence type="ECO:0000256" key="1">
    <source>
        <dbReference type="SAM" id="MobiDB-lite"/>
    </source>
</evidence>
<organism evidence="2 3">
    <name type="scientific">Gemmatirosa kalamazoonensis</name>
    <dbReference type="NCBI Taxonomy" id="861299"/>
    <lineage>
        <taxon>Bacteria</taxon>
        <taxon>Pseudomonadati</taxon>
        <taxon>Gemmatimonadota</taxon>
        <taxon>Gemmatimonadia</taxon>
        <taxon>Gemmatimonadales</taxon>
        <taxon>Gemmatimonadaceae</taxon>
        <taxon>Gemmatirosa</taxon>
    </lineage>
</organism>
<sequence>MSGAGTEVTAAQWLFPLVRDVSATALIGPEGGTLELPETGLRLVVPADVVGEPTPFRVTARAGRLVAYDFEPEGSEFTPSLRFEQDPSLLEPPPLQSGRPMRMQLGYYEHASAIDETNGVATVTEVHYPIEDGARGTFAVPHFSDYVVCWGTPLTDADDATVGHHPPVQFGRVMRKHLFAGLVAVVAAMTAAACADAPSAPTARPNPVATFAKGGNGNGKGLGLDKSDGSSIDSIVAYLATLHDTVSRETQSVKGMQRLSPLTSMQSASAVIGVDGGMVQLPTAGAYLWVPPGAVSAPTTFSITARPGKAAAYDFQPAGAVFALPLVFIQDKTVLNGTAPTGFTSGALAYFGNDADVDPSTANATASQMRFPLAFSTDQYLTFPIWHFSGYIVSWGCR</sequence>
<evidence type="ECO:0000313" key="3">
    <source>
        <dbReference type="Proteomes" id="UP000019151"/>
    </source>
</evidence>
<dbReference type="InParanoid" id="W0RJS3"/>
<accession>W0RJS3</accession>
<dbReference type="EMBL" id="CP007128">
    <property type="protein sequence ID" value="AHG89663.1"/>
    <property type="molecule type" value="Genomic_DNA"/>
</dbReference>
<protein>
    <submittedName>
        <fullName evidence="2">Uncharacterized protein</fullName>
    </submittedName>
</protein>
<dbReference type="STRING" id="861299.J421_2126"/>
<dbReference type="KEGG" id="gba:J421_2126"/>
<gene>
    <name evidence="2" type="ORF">J421_2126</name>
</gene>
<keyword evidence="3" id="KW-1185">Reference proteome</keyword>
<dbReference type="AlphaFoldDB" id="W0RJS3"/>
<reference evidence="2 3" key="1">
    <citation type="journal article" date="2014" name="Genome Announc.">
        <title>Genome Sequence and Methylome of Soil Bacterium Gemmatirosa kalamazoonensis KBS708T, a Member of the Rarely Cultivated Gemmatimonadetes Phylum.</title>
        <authorList>
            <person name="Debruyn J.M."/>
            <person name="Radosevich M."/>
            <person name="Wommack K.E."/>
            <person name="Polson S.W."/>
            <person name="Hauser L.J."/>
            <person name="Fawaz M.N."/>
            <person name="Korlach J."/>
            <person name="Tsai Y.C."/>
        </authorList>
    </citation>
    <scope>NUCLEOTIDE SEQUENCE [LARGE SCALE GENOMIC DNA]</scope>
    <source>
        <strain evidence="2 3">KBS708</strain>
    </source>
</reference>
<dbReference type="HOGENOM" id="CLU_692151_0_0_0"/>
<evidence type="ECO:0000313" key="2">
    <source>
        <dbReference type="EMBL" id="AHG89663.1"/>
    </source>
</evidence>